<evidence type="ECO:0000313" key="2">
    <source>
        <dbReference type="EMBL" id="RXN01536.1"/>
    </source>
</evidence>
<dbReference type="EMBL" id="SCEB01000038">
    <property type="protein sequence ID" value="RXN01536.1"/>
    <property type="molecule type" value="Genomic_DNA"/>
</dbReference>
<proteinExistence type="predicted"/>
<evidence type="ECO:0000313" key="3">
    <source>
        <dbReference type="Proteomes" id="UP000289886"/>
    </source>
</evidence>
<comment type="caution">
    <text evidence="2">The sequence shown here is derived from an EMBL/GenBank/DDBJ whole genome shotgun (WGS) entry which is preliminary data.</text>
</comment>
<gene>
    <name evidence="2" type="ORF">EOD39_6405</name>
</gene>
<protein>
    <submittedName>
        <fullName evidence="2">Uncharacterized protein</fullName>
    </submittedName>
</protein>
<accession>A0A662YZF1</accession>
<feature type="region of interest" description="Disordered" evidence="1">
    <location>
        <begin position="29"/>
        <end position="110"/>
    </location>
</feature>
<dbReference type="Proteomes" id="UP000289886">
    <property type="component" value="Unassembled WGS sequence"/>
</dbReference>
<name>A0A662YZF1_ACIRT</name>
<sequence length="227" mass="24783">MAKTGEVPRGSRFTFENLTRHIAKNCKWAAEDKDSEREEVTEHSGSAGELASQEAGPSTHCAANGPVIKETDQIVSEPAEPAGVDNEEAAVQEPLKNNKREGEIASPIKAKQLPAETEWIAQCETASGTSGDKQIKSTVSEQMQKVTEQVEIAALISGEEMEGYEEMEGTGTQFKKPKRKRRENIDDTVSVKRSGTEETGSVICADKVKYGAFVREESAVPSLTRRR</sequence>
<evidence type="ECO:0000256" key="1">
    <source>
        <dbReference type="SAM" id="MobiDB-lite"/>
    </source>
</evidence>
<keyword evidence="3" id="KW-1185">Reference proteome</keyword>
<feature type="compositionally biased region" description="Basic and acidic residues" evidence="1">
    <location>
        <begin position="29"/>
        <end position="42"/>
    </location>
</feature>
<dbReference type="AlphaFoldDB" id="A0A662YZF1"/>
<feature type="region of interest" description="Disordered" evidence="1">
    <location>
        <begin position="161"/>
        <end position="197"/>
    </location>
</feature>
<organism evidence="2 3">
    <name type="scientific">Acipenser ruthenus</name>
    <name type="common">Sterlet sturgeon</name>
    <dbReference type="NCBI Taxonomy" id="7906"/>
    <lineage>
        <taxon>Eukaryota</taxon>
        <taxon>Metazoa</taxon>
        <taxon>Chordata</taxon>
        <taxon>Craniata</taxon>
        <taxon>Vertebrata</taxon>
        <taxon>Euteleostomi</taxon>
        <taxon>Actinopterygii</taxon>
        <taxon>Chondrostei</taxon>
        <taxon>Acipenseriformes</taxon>
        <taxon>Acipenseridae</taxon>
        <taxon>Acipenser</taxon>
    </lineage>
</organism>
<reference evidence="2 3" key="1">
    <citation type="submission" date="2019-01" db="EMBL/GenBank/DDBJ databases">
        <title>Draft Genome and Complete Hox-Cluster Characterization of the Sterlet Sturgeon (Acipenser ruthenus).</title>
        <authorList>
            <person name="Wei Q."/>
        </authorList>
    </citation>
    <scope>NUCLEOTIDE SEQUENCE [LARGE SCALE GENOMIC DNA]</scope>
    <source>
        <strain evidence="2">WHYD16114868_AA</strain>
        <tissue evidence="2">Blood</tissue>
    </source>
</reference>